<gene>
    <name evidence="2" type="ORF">AK812_SmicGene43071</name>
</gene>
<sequence length="50" mass="5779">MHSVLVVPWWSPGSLFSRAGLLVLVFRGHFKASWWILKGNPKKELQMETI</sequence>
<dbReference type="EMBL" id="LSRX01001884">
    <property type="protein sequence ID" value="OLP76931.1"/>
    <property type="molecule type" value="Genomic_DNA"/>
</dbReference>
<keyword evidence="1" id="KW-0812">Transmembrane</keyword>
<evidence type="ECO:0000313" key="3">
    <source>
        <dbReference type="Proteomes" id="UP000186817"/>
    </source>
</evidence>
<feature type="transmembrane region" description="Helical" evidence="1">
    <location>
        <begin position="15"/>
        <end position="37"/>
    </location>
</feature>
<keyword evidence="1" id="KW-1133">Transmembrane helix</keyword>
<proteinExistence type="predicted"/>
<organism evidence="2 3">
    <name type="scientific">Symbiodinium microadriaticum</name>
    <name type="common">Dinoflagellate</name>
    <name type="synonym">Zooxanthella microadriatica</name>
    <dbReference type="NCBI Taxonomy" id="2951"/>
    <lineage>
        <taxon>Eukaryota</taxon>
        <taxon>Sar</taxon>
        <taxon>Alveolata</taxon>
        <taxon>Dinophyceae</taxon>
        <taxon>Suessiales</taxon>
        <taxon>Symbiodiniaceae</taxon>
        <taxon>Symbiodinium</taxon>
    </lineage>
</organism>
<dbReference type="AlphaFoldDB" id="A0A1Q9C1Z2"/>
<accession>A0A1Q9C1Z2</accession>
<protein>
    <submittedName>
        <fullName evidence="2">Uncharacterized protein</fullName>
    </submittedName>
</protein>
<reference evidence="2 3" key="1">
    <citation type="submission" date="2016-02" db="EMBL/GenBank/DDBJ databases">
        <title>Genome analysis of coral dinoflagellate symbionts highlights evolutionary adaptations to a symbiotic lifestyle.</title>
        <authorList>
            <person name="Aranda M."/>
            <person name="Li Y."/>
            <person name="Liew Y.J."/>
            <person name="Baumgarten S."/>
            <person name="Simakov O."/>
            <person name="Wilson M."/>
            <person name="Piel J."/>
            <person name="Ashoor H."/>
            <person name="Bougouffa S."/>
            <person name="Bajic V.B."/>
            <person name="Ryu T."/>
            <person name="Ravasi T."/>
            <person name="Bayer T."/>
            <person name="Micklem G."/>
            <person name="Kim H."/>
            <person name="Bhak J."/>
            <person name="Lajeunesse T.C."/>
            <person name="Voolstra C.R."/>
        </authorList>
    </citation>
    <scope>NUCLEOTIDE SEQUENCE [LARGE SCALE GENOMIC DNA]</scope>
    <source>
        <strain evidence="2 3">CCMP2467</strain>
    </source>
</reference>
<feature type="non-terminal residue" evidence="2">
    <location>
        <position position="50"/>
    </location>
</feature>
<name>A0A1Q9C1Z2_SYMMI</name>
<evidence type="ECO:0000256" key="1">
    <source>
        <dbReference type="SAM" id="Phobius"/>
    </source>
</evidence>
<dbReference type="Proteomes" id="UP000186817">
    <property type="component" value="Unassembled WGS sequence"/>
</dbReference>
<keyword evidence="1" id="KW-0472">Membrane</keyword>
<comment type="caution">
    <text evidence="2">The sequence shown here is derived from an EMBL/GenBank/DDBJ whole genome shotgun (WGS) entry which is preliminary data.</text>
</comment>
<keyword evidence="3" id="KW-1185">Reference proteome</keyword>
<evidence type="ECO:0000313" key="2">
    <source>
        <dbReference type="EMBL" id="OLP76931.1"/>
    </source>
</evidence>